<evidence type="ECO:0000256" key="8">
    <source>
        <dbReference type="ARBA" id="ARBA00023277"/>
    </source>
</evidence>
<evidence type="ECO:0000313" key="12">
    <source>
        <dbReference type="Proteomes" id="UP001171111"/>
    </source>
</evidence>
<proteinExistence type="inferred from homology"/>
<dbReference type="NCBIfam" id="TIGR00213">
    <property type="entry name" value="GmhB_yaeD"/>
    <property type="match status" value="1"/>
</dbReference>
<comment type="cofactor">
    <cofactor evidence="1">
        <name>Mg(2+)</name>
        <dbReference type="ChEBI" id="CHEBI:18420"/>
    </cofactor>
</comment>
<comment type="subcellular location">
    <subcellularLocation>
        <location evidence="2 10">Cytoplasm</location>
    </subcellularLocation>
</comment>
<dbReference type="NCBIfam" id="TIGR01662">
    <property type="entry name" value="HAD-SF-IIIA"/>
    <property type="match status" value="1"/>
</dbReference>
<reference evidence="11 12" key="1">
    <citation type="submission" date="2023-06" db="EMBL/GenBank/DDBJ databases">
        <title>Campylobacter magnum sp. nov., isolated from cecal contents of domestic pigs (Sus scrofa domesticus).</title>
        <authorList>
            <person name="Papic B."/>
            <person name="Gruntar I."/>
        </authorList>
    </citation>
    <scope>NUCLEOTIDE SEQUENCE [LARGE SCALE GENOMIC DNA]</scope>
    <source>
        <strain evidence="12">34484-21</strain>
    </source>
</reference>
<keyword evidence="4 10" id="KW-0963">Cytoplasm</keyword>
<gene>
    <name evidence="11" type="primary">gmhB</name>
    <name evidence="11" type="ORF">Q2362_07050</name>
</gene>
<keyword evidence="6 10" id="KW-0378">Hydrolase</keyword>
<dbReference type="NCBIfam" id="NF006506">
    <property type="entry name" value="PRK08942.1"/>
    <property type="match status" value="1"/>
</dbReference>
<dbReference type="PIRSF" id="PIRSF004682">
    <property type="entry name" value="GmhB"/>
    <property type="match status" value="1"/>
</dbReference>
<protein>
    <recommendedName>
        <fullName evidence="9 10">D,D-heptose 1,7-bisphosphate phosphatase</fullName>
        <ecNumber evidence="10">3.1.3.-</ecNumber>
    </recommendedName>
</protein>
<dbReference type="InterPro" id="IPR023214">
    <property type="entry name" value="HAD_sf"/>
</dbReference>
<dbReference type="InterPro" id="IPR006543">
    <property type="entry name" value="Histidinol-phos"/>
</dbReference>
<dbReference type="InterPro" id="IPR004446">
    <property type="entry name" value="Heptose_bisP_phosphatase"/>
</dbReference>
<name>A0ABT8T9I7_9BACT</name>
<comment type="caution">
    <text evidence="11">The sequence shown here is derived from an EMBL/GenBank/DDBJ whole genome shotgun (WGS) entry which is preliminary data.</text>
</comment>
<organism evidence="11 12">
    <name type="scientific">Campylobacter magnus</name>
    <dbReference type="NCBI Taxonomy" id="3026462"/>
    <lineage>
        <taxon>Bacteria</taxon>
        <taxon>Pseudomonadati</taxon>
        <taxon>Campylobacterota</taxon>
        <taxon>Epsilonproteobacteria</taxon>
        <taxon>Campylobacterales</taxon>
        <taxon>Campylobacteraceae</taxon>
        <taxon>Campylobacter</taxon>
    </lineage>
</organism>
<dbReference type="EC" id="3.1.3.-" evidence="10"/>
<evidence type="ECO:0000256" key="5">
    <source>
        <dbReference type="ARBA" id="ARBA00022723"/>
    </source>
</evidence>
<dbReference type="Gene3D" id="3.40.50.1000">
    <property type="entry name" value="HAD superfamily/HAD-like"/>
    <property type="match status" value="1"/>
</dbReference>
<sequence length="162" mass="17763">MKKAAFLDRDGVINVDRGYVGKIEDFSWCDGVFEGLLRLKELGFELVIITNQSGIARGYYSEADFKNLTTWMLTGLEKQGISVLKVYHCPHAPELGCECRKPKPGMILKAASELEIDLKNSILIGDKDSDIAAGLSAGVGDSFKLGKEFASLKEVAFSLKIK</sequence>
<evidence type="ECO:0000256" key="3">
    <source>
        <dbReference type="ARBA" id="ARBA00011245"/>
    </source>
</evidence>
<dbReference type="CDD" id="cd07503">
    <property type="entry name" value="HAD_HisB-N"/>
    <property type="match status" value="1"/>
</dbReference>
<evidence type="ECO:0000256" key="1">
    <source>
        <dbReference type="ARBA" id="ARBA00001946"/>
    </source>
</evidence>
<comment type="subunit">
    <text evidence="3">Monomer.</text>
</comment>
<accession>A0ABT8T9I7</accession>
<dbReference type="InterPro" id="IPR013954">
    <property type="entry name" value="PNK3P"/>
</dbReference>
<evidence type="ECO:0000313" key="11">
    <source>
        <dbReference type="EMBL" id="MDO2409854.1"/>
    </source>
</evidence>
<dbReference type="Proteomes" id="UP001171111">
    <property type="component" value="Unassembled WGS sequence"/>
</dbReference>
<comment type="similarity">
    <text evidence="10">Belongs to the gmhB family.</text>
</comment>
<dbReference type="SUPFAM" id="SSF56784">
    <property type="entry name" value="HAD-like"/>
    <property type="match status" value="1"/>
</dbReference>
<evidence type="ECO:0000256" key="10">
    <source>
        <dbReference type="PIRNR" id="PIRNR004682"/>
    </source>
</evidence>
<evidence type="ECO:0000256" key="4">
    <source>
        <dbReference type="ARBA" id="ARBA00022490"/>
    </source>
</evidence>
<dbReference type="GO" id="GO:0034200">
    <property type="term" value="F:D-glycero-beta-D-manno-heptose 1,7-bisphosphate 7-phosphatase activity"/>
    <property type="evidence" value="ECO:0007669"/>
    <property type="project" value="UniProtKB-EC"/>
</dbReference>
<dbReference type="PANTHER" id="PTHR42891:SF1">
    <property type="entry name" value="D-GLYCERO-BETA-D-MANNO-HEPTOSE-1,7-BISPHOSPHATE 7-PHOSPHATASE"/>
    <property type="match status" value="1"/>
</dbReference>
<keyword evidence="12" id="KW-1185">Reference proteome</keyword>
<evidence type="ECO:0000256" key="6">
    <source>
        <dbReference type="ARBA" id="ARBA00022801"/>
    </source>
</evidence>
<evidence type="ECO:0000256" key="9">
    <source>
        <dbReference type="ARBA" id="ARBA00031828"/>
    </source>
</evidence>
<keyword evidence="8 10" id="KW-0119">Carbohydrate metabolism</keyword>
<evidence type="ECO:0000256" key="2">
    <source>
        <dbReference type="ARBA" id="ARBA00004496"/>
    </source>
</evidence>
<dbReference type="EMBL" id="JAULJQ010000008">
    <property type="protein sequence ID" value="MDO2409854.1"/>
    <property type="molecule type" value="Genomic_DNA"/>
</dbReference>
<keyword evidence="7" id="KW-0862">Zinc</keyword>
<dbReference type="PANTHER" id="PTHR42891">
    <property type="entry name" value="D-GLYCERO-BETA-D-MANNO-HEPTOSE-1,7-BISPHOSPHATE 7-PHOSPHATASE"/>
    <property type="match status" value="1"/>
</dbReference>
<dbReference type="InterPro" id="IPR036412">
    <property type="entry name" value="HAD-like_sf"/>
</dbReference>
<keyword evidence="5" id="KW-0479">Metal-binding</keyword>
<dbReference type="InterPro" id="IPR006549">
    <property type="entry name" value="HAD-SF_hydro_IIIA"/>
</dbReference>
<evidence type="ECO:0000256" key="7">
    <source>
        <dbReference type="ARBA" id="ARBA00022833"/>
    </source>
</evidence>
<dbReference type="NCBIfam" id="TIGR01656">
    <property type="entry name" value="Histidinol-ppas"/>
    <property type="match status" value="1"/>
</dbReference>
<dbReference type="Pfam" id="PF08645">
    <property type="entry name" value="PNK3P"/>
    <property type="match status" value="1"/>
</dbReference>
<dbReference type="RefSeq" id="WP_302244627.1">
    <property type="nucleotide sequence ID" value="NZ_JAULJQ010000008.1"/>
</dbReference>